<reference evidence="2" key="1">
    <citation type="submission" date="2016-03" db="EMBL/GenBank/DDBJ databases">
        <title>Draft genome sequence of Rosellinia necatrix.</title>
        <authorList>
            <person name="Kanematsu S."/>
        </authorList>
    </citation>
    <scope>NUCLEOTIDE SEQUENCE [LARGE SCALE GENOMIC DNA]</scope>
    <source>
        <strain evidence="2">W97</strain>
    </source>
</reference>
<feature type="compositionally biased region" description="Low complexity" evidence="1">
    <location>
        <begin position="727"/>
        <end position="743"/>
    </location>
</feature>
<feature type="region of interest" description="Disordered" evidence="1">
    <location>
        <begin position="230"/>
        <end position="335"/>
    </location>
</feature>
<feature type="compositionally biased region" description="Acidic residues" evidence="1">
    <location>
        <begin position="784"/>
        <end position="796"/>
    </location>
</feature>
<feature type="region of interest" description="Disordered" evidence="1">
    <location>
        <begin position="609"/>
        <end position="842"/>
    </location>
</feature>
<dbReference type="AlphaFoldDB" id="A0A1W2TN54"/>
<feature type="compositionally biased region" description="Polar residues" evidence="1">
    <location>
        <begin position="230"/>
        <end position="245"/>
    </location>
</feature>
<protein>
    <submittedName>
        <fullName evidence="2">Uncharacterized protein</fullName>
    </submittedName>
</protein>
<feature type="compositionally biased region" description="Polar residues" evidence="1">
    <location>
        <begin position="637"/>
        <end position="657"/>
    </location>
</feature>
<sequence length="842" mass="92791">MAGGQPDTPTASQPADDSDLFDFSDTPYAAASDDVLSLFPGVELGGEGDLNFEARLAGDYPSLPETPSPLAAAEDAEPPSPPKSGVAAIPPPDPLNLQLLNAPQFVDPRQTYNTPLSQFTYPLISPQSAYGVPNAAAYGSNMGISWTPAQQQRLNELLVNDPILNPQFPAHQMYPGLFSQPVPVDLSSNPQVLIQQQQPMNIMPMGTQQMIAAPMAMPMNDQQIVYQQVPNPGYQTPRLSGNANANPEPLPDDDLFAAADDHPDRNAPTPPPDRSRYSQQPPSAGTVTTTPPPKRPATNHHGEPLLNDKIPRRTHGKRATLPIEPERYYGPSPPKPRDWGPVDDWGRHLFTYTEKGELAAGLFFTGRQMRQYLLGPSRDDDFAAPSRLPGVKRSKRTTRQGLTLWIGWPAAMANTRYPRGGESTKCRFKNCQYRHTIQLGEPWVIMDERQNVTGEMIDPFHNAGYVHLFCLEYHFDLVDLWHNIDIRPDYRTFKRESHPYFSLSHRLPGIDFRLRNWWIKAYRAWEAGKSTGRKRSRTHDTSLSQCLVEHKLANEPKAQIRNREKRGGIDMSKHRGNPDIKRQLLNFKKHGLLDDNGLPVPDAEAILYEIQNPRKRMRTTPNLDSTTTTPPAAPSAQDQGQRISNSQQGGVGPTNTMAPAHEPELVHPTTNYPVPNNSAAANVTGRKRNRDESSIGAAHLPNQEASQPAAVTERQGLSTKRQRVENAAAPATPPGRATGIPPASLRASTPAPAGDAEPMMQSDMPGYDPDAQLPNVAEFAAFQADEDIYGLSDDPDNQSLKPPRRGRPNTAGDDDEPSDNTYGHADNVGRPPRPRGARPRSI</sequence>
<feature type="compositionally biased region" description="Polar residues" evidence="1">
    <location>
        <begin position="668"/>
        <end position="681"/>
    </location>
</feature>
<feature type="region of interest" description="Disordered" evidence="1">
    <location>
        <begin position="1"/>
        <end position="26"/>
    </location>
</feature>
<dbReference type="EMBL" id="DF977481">
    <property type="protein sequence ID" value="GAP89789.2"/>
    <property type="molecule type" value="Genomic_DNA"/>
</dbReference>
<dbReference type="OrthoDB" id="5307331at2759"/>
<accession>A0A1W2TN54</accession>
<keyword evidence="3" id="KW-1185">Reference proteome</keyword>
<feature type="compositionally biased region" description="Polar residues" evidence="1">
    <location>
        <begin position="277"/>
        <end position="289"/>
    </location>
</feature>
<dbReference type="OMA" id="AMANTRY"/>
<feature type="compositionally biased region" description="Low complexity" evidence="1">
    <location>
        <begin position="619"/>
        <end position="636"/>
    </location>
</feature>
<evidence type="ECO:0000313" key="3">
    <source>
        <dbReference type="Proteomes" id="UP000054516"/>
    </source>
</evidence>
<gene>
    <name evidence="2" type="ORF">SAMD00023353_3600920</name>
</gene>
<evidence type="ECO:0000313" key="2">
    <source>
        <dbReference type="EMBL" id="GAP89789.2"/>
    </source>
</evidence>
<feature type="compositionally biased region" description="Basic residues" evidence="1">
    <location>
        <begin position="832"/>
        <end position="842"/>
    </location>
</feature>
<proteinExistence type="predicted"/>
<name>A0A1W2TN54_ROSNE</name>
<feature type="region of interest" description="Disordered" evidence="1">
    <location>
        <begin position="58"/>
        <end position="91"/>
    </location>
</feature>
<organism evidence="2">
    <name type="scientific">Rosellinia necatrix</name>
    <name type="common">White root-rot fungus</name>
    <dbReference type="NCBI Taxonomy" id="77044"/>
    <lineage>
        <taxon>Eukaryota</taxon>
        <taxon>Fungi</taxon>
        <taxon>Dikarya</taxon>
        <taxon>Ascomycota</taxon>
        <taxon>Pezizomycotina</taxon>
        <taxon>Sordariomycetes</taxon>
        <taxon>Xylariomycetidae</taxon>
        <taxon>Xylariales</taxon>
        <taxon>Xylariaceae</taxon>
        <taxon>Rosellinia</taxon>
    </lineage>
</organism>
<evidence type="ECO:0000256" key="1">
    <source>
        <dbReference type="SAM" id="MobiDB-lite"/>
    </source>
</evidence>
<dbReference type="Proteomes" id="UP000054516">
    <property type="component" value="Unassembled WGS sequence"/>
</dbReference>